<dbReference type="OrthoDB" id="4256927at2"/>
<dbReference type="Proteomes" id="UP000468735">
    <property type="component" value="Unassembled WGS sequence"/>
</dbReference>
<dbReference type="EMBL" id="WBMT01000007">
    <property type="protein sequence ID" value="KAB2348539.1"/>
    <property type="molecule type" value="Genomic_DNA"/>
</dbReference>
<sequence length="183" mass="20443">MGFMKQLDVSSVACVDVPATVHDVRIRPYGIGDAEALRQMSERLSSESLYTRFFSGTPQIPEAYVRALQQLDHWDREAMVALLDGRMLGVAEYVRDRREPWRAEIAVLITDPWQGHGLAGRMVRFLAQLAERRGISEFDADVVLANRTAMSAIRTGWPAIKPTRDGGSVHYRLPLPLAQAIPG</sequence>
<proteinExistence type="predicted"/>
<dbReference type="PROSITE" id="PS51186">
    <property type="entry name" value="GNAT"/>
    <property type="match status" value="1"/>
</dbReference>
<dbReference type="GO" id="GO:0016747">
    <property type="term" value="F:acyltransferase activity, transferring groups other than amino-acyl groups"/>
    <property type="evidence" value="ECO:0007669"/>
    <property type="project" value="InterPro"/>
</dbReference>
<protein>
    <submittedName>
        <fullName evidence="2">GNAT family N-acetyltransferase</fullName>
    </submittedName>
</protein>
<dbReference type="Pfam" id="PF00583">
    <property type="entry name" value="Acetyltransf_1"/>
    <property type="match status" value="1"/>
</dbReference>
<comment type="caution">
    <text evidence="2">The sequence shown here is derived from an EMBL/GenBank/DDBJ whole genome shotgun (WGS) entry which is preliminary data.</text>
</comment>
<dbReference type="SUPFAM" id="SSF55729">
    <property type="entry name" value="Acyl-CoA N-acyltransferases (Nat)"/>
    <property type="match status" value="1"/>
</dbReference>
<organism evidence="2 3">
    <name type="scientific">Actinomadura rudentiformis</name>
    <dbReference type="NCBI Taxonomy" id="359158"/>
    <lineage>
        <taxon>Bacteria</taxon>
        <taxon>Bacillati</taxon>
        <taxon>Actinomycetota</taxon>
        <taxon>Actinomycetes</taxon>
        <taxon>Streptosporangiales</taxon>
        <taxon>Thermomonosporaceae</taxon>
        <taxon>Actinomadura</taxon>
    </lineage>
</organism>
<evidence type="ECO:0000313" key="3">
    <source>
        <dbReference type="Proteomes" id="UP000468735"/>
    </source>
</evidence>
<feature type="domain" description="N-acetyltransferase" evidence="1">
    <location>
        <begin position="24"/>
        <end position="178"/>
    </location>
</feature>
<accession>A0A6H9Z066</accession>
<dbReference type="AlphaFoldDB" id="A0A6H9Z066"/>
<dbReference type="InterPro" id="IPR000182">
    <property type="entry name" value="GNAT_dom"/>
</dbReference>
<reference evidence="2 3" key="1">
    <citation type="submission" date="2019-09" db="EMBL/GenBank/DDBJ databases">
        <title>Actinomadura physcomitrii sp. nov., a novel actinomycete isolated from moss [Physcomitrium sphaericum (Ludw) Fuernr].</title>
        <authorList>
            <person name="Zhuang X."/>
            <person name="Liu C."/>
        </authorList>
    </citation>
    <scope>NUCLEOTIDE SEQUENCE [LARGE SCALE GENOMIC DNA]</scope>
    <source>
        <strain evidence="2 3">HMC1</strain>
    </source>
</reference>
<dbReference type="CDD" id="cd04301">
    <property type="entry name" value="NAT_SF"/>
    <property type="match status" value="1"/>
</dbReference>
<gene>
    <name evidence="2" type="ORF">F8566_17330</name>
</gene>
<evidence type="ECO:0000313" key="2">
    <source>
        <dbReference type="EMBL" id="KAB2348539.1"/>
    </source>
</evidence>
<name>A0A6H9Z066_9ACTN</name>
<keyword evidence="3" id="KW-1185">Reference proteome</keyword>
<keyword evidence="2" id="KW-0808">Transferase</keyword>
<dbReference type="Gene3D" id="3.40.630.30">
    <property type="match status" value="1"/>
</dbReference>
<dbReference type="InterPro" id="IPR016181">
    <property type="entry name" value="Acyl_CoA_acyltransferase"/>
</dbReference>
<evidence type="ECO:0000259" key="1">
    <source>
        <dbReference type="PROSITE" id="PS51186"/>
    </source>
</evidence>